<dbReference type="EMBL" id="JPVP01000060">
    <property type="protein sequence ID" value="KGR81600.1"/>
    <property type="molecule type" value="Genomic_DNA"/>
</dbReference>
<dbReference type="AlphaFoldDB" id="A0A0A3IDP5"/>
<feature type="transmembrane region" description="Helical" evidence="1">
    <location>
        <begin position="12"/>
        <end position="31"/>
    </location>
</feature>
<name>A0A0A3IDP5_9BACI</name>
<dbReference type="RefSeq" id="WP_036158115.1">
    <property type="nucleotide sequence ID" value="NZ_AVCX01000001.1"/>
</dbReference>
<keyword evidence="1" id="KW-0472">Membrane</keyword>
<dbReference type="OrthoDB" id="2966427at2"/>
<evidence type="ECO:0000313" key="2">
    <source>
        <dbReference type="EMBL" id="KGR81600.1"/>
    </source>
</evidence>
<comment type="caution">
    <text evidence="2">The sequence shown here is derived from an EMBL/GenBank/DDBJ whole genome shotgun (WGS) entry which is preliminary data.</text>
</comment>
<accession>A0A0A3IDP5</accession>
<feature type="transmembrane region" description="Helical" evidence="1">
    <location>
        <begin position="43"/>
        <end position="62"/>
    </location>
</feature>
<keyword evidence="1" id="KW-0812">Transmembrane</keyword>
<evidence type="ECO:0000256" key="1">
    <source>
        <dbReference type="SAM" id="Phobius"/>
    </source>
</evidence>
<protein>
    <submittedName>
        <fullName evidence="2">Uncharacterized protein</fullName>
    </submittedName>
</protein>
<dbReference type="STRING" id="1220589.CD32_19795"/>
<reference evidence="2 3" key="1">
    <citation type="submission" date="2014-02" db="EMBL/GenBank/DDBJ databases">
        <title>Draft genome sequence of Lysinibacillus odysseyi NBRC 100172.</title>
        <authorList>
            <person name="Zhang F."/>
            <person name="Wang G."/>
            <person name="Zhang L."/>
        </authorList>
    </citation>
    <scope>NUCLEOTIDE SEQUENCE [LARGE SCALE GENOMIC DNA]</scope>
    <source>
        <strain evidence="2 3">NBRC 100172</strain>
    </source>
</reference>
<feature type="transmembrane region" description="Helical" evidence="1">
    <location>
        <begin position="74"/>
        <end position="93"/>
    </location>
</feature>
<sequence length="145" mass="16758">MIKVVHSTSIAGSLYTTVMLKILQMFSWINWHPTKFLHRIDDGLTRWIVLFVILYIASFAFMMIVQYIQMVPPLLIAILLGLAIAFVAEWVIYDLPAEAKSFKKLSIPFIVVMLTTSLFLSDTAIYHRAQMHKRNELPYKPTVIK</sequence>
<dbReference type="eggNOG" id="ENOG5033E35">
    <property type="taxonomic scope" value="Bacteria"/>
</dbReference>
<keyword evidence="1" id="KW-1133">Transmembrane helix</keyword>
<proteinExistence type="predicted"/>
<evidence type="ECO:0000313" key="3">
    <source>
        <dbReference type="Proteomes" id="UP000030437"/>
    </source>
</evidence>
<organism evidence="2 3">
    <name type="scientific">Lysinibacillus odysseyi 34hs-1 = NBRC 100172</name>
    <dbReference type="NCBI Taxonomy" id="1220589"/>
    <lineage>
        <taxon>Bacteria</taxon>
        <taxon>Bacillati</taxon>
        <taxon>Bacillota</taxon>
        <taxon>Bacilli</taxon>
        <taxon>Bacillales</taxon>
        <taxon>Bacillaceae</taxon>
        <taxon>Lysinibacillus</taxon>
    </lineage>
</organism>
<keyword evidence="3" id="KW-1185">Reference proteome</keyword>
<dbReference type="Proteomes" id="UP000030437">
    <property type="component" value="Unassembled WGS sequence"/>
</dbReference>
<feature type="transmembrane region" description="Helical" evidence="1">
    <location>
        <begin position="105"/>
        <end position="126"/>
    </location>
</feature>
<gene>
    <name evidence="2" type="ORF">CD32_19795</name>
</gene>